<dbReference type="SUPFAM" id="SSF82708">
    <property type="entry name" value="R3H domain"/>
    <property type="match status" value="1"/>
</dbReference>
<organism evidence="9 10">
    <name type="scientific">Candidatus Desulfatibia profunda</name>
    <dbReference type="NCBI Taxonomy" id="2841695"/>
    <lineage>
        <taxon>Bacteria</taxon>
        <taxon>Pseudomonadati</taxon>
        <taxon>Thermodesulfobacteriota</taxon>
        <taxon>Desulfobacteria</taxon>
        <taxon>Desulfobacterales</taxon>
        <taxon>Desulfobacterales incertae sedis</taxon>
        <taxon>Candidatus Desulfatibia</taxon>
    </lineage>
</organism>
<comment type="domain">
    <text evidence="6">Has an N-terminal Jag-N domain and 2 RNA-binding domains (KH and R3H).</text>
</comment>
<dbReference type="InterPro" id="IPR001374">
    <property type="entry name" value="R3H_dom"/>
</dbReference>
<comment type="subunit">
    <text evidence="6">Forms a complex with KhpA.</text>
</comment>
<keyword evidence="5 6" id="KW-0961">Cell wall biogenesis/degradation</keyword>
<keyword evidence="4 6" id="KW-0143">Chaperone</keyword>
<dbReference type="SMART" id="SM00393">
    <property type="entry name" value="R3H"/>
    <property type="match status" value="1"/>
</dbReference>
<comment type="caution">
    <text evidence="9">The sequence shown here is derived from an EMBL/GenBank/DDBJ whole genome shotgun (WGS) entry which is preliminary data.</text>
</comment>
<evidence type="ECO:0000259" key="8">
    <source>
        <dbReference type="PROSITE" id="PS51061"/>
    </source>
</evidence>
<keyword evidence="2 6" id="KW-0694">RNA-binding</keyword>
<protein>
    <recommendedName>
        <fullName evidence="6">RNA-binding protein KhpB</fullName>
    </recommendedName>
    <alternativeName>
        <fullName evidence="6">RNA-binding protein EloR</fullName>
    </alternativeName>
</protein>
<name>A0A8J6TIG5_9BACT</name>
<evidence type="ECO:0000256" key="4">
    <source>
        <dbReference type="ARBA" id="ARBA00023186"/>
    </source>
</evidence>
<evidence type="ECO:0000313" key="10">
    <source>
        <dbReference type="Proteomes" id="UP000603434"/>
    </source>
</evidence>
<dbReference type="Pfam" id="PF13083">
    <property type="entry name" value="KH_KhpA-B"/>
    <property type="match status" value="1"/>
</dbReference>
<dbReference type="Gene3D" id="3.30.1370.50">
    <property type="entry name" value="R3H-like domain"/>
    <property type="match status" value="1"/>
</dbReference>
<feature type="domain" description="R3H" evidence="8">
    <location>
        <begin position="186"/>
        <end position="252"/>
    </location>
</feature>
<keyword evidence="3 6" id="KW-0133">Cell shape</keyword>
<evidence type="ECO:0000256" key="5">
    <source>
        <dbReference type="ARBA" id="ARBA00023316"/>
    </source>
</evidence>
<dbReference type="HAMAP" id="MF_00867">
    <property type="entry name" value="KhpB"/>
    <property type="match status" value="1"/>
</dbReference>
<dbReference type="Gene3D" id="3.30.300.20">
    <property type="match status" value="1"/>
</dbReference>
<evidence type="ECO:0000256" key="2">
    <source>
        <dbReference type="ARBA" id="ARBA00022884"/>
    </source>
</evidence>
<accession>A0A8J6TIG5</accession>
<dbReference type="InterPro" id="IPR036867">
    <property type="entry name" value="R3H_dom_sf"/>
</dbReference>
<proteinExistence type="inferred from homology"/>
<dbReference type="AlphaFoldDB" id="A0A8J6TIG5"/>
<dbReference type="GO" id="GO:0003723">
    <property type="term" value="F:RNA binding"/>
    <property type="evidence" value="ECO:0007669"/>
    <property type="project" value="UniProtKB-UniRule"/>
</dbReference>
<dbReference type="CDD" id="cd02414">
    <property type="entry name" value="KH-II_Jag"/>
    <property type="match status" value="1"/>
</dbReference>
<dbReference type="GO" id="GO:0008360">
    <property type="term" value="P:regulation of cell shape"/>
    <property type="evidence" value="ECO:0007669"/>
    <property type="project" value="UniProtKB-KW"/>
</dbReference>
<dbReference type="CDD" id="cd02644">
    <property type="entry name" value="R3H_jag"/>
    <property type="match status" value="1"/>
</dbReference>
<dbReference type="NCBIfam" id="NF041568">
    <property type="entry name" value="Jag_EloR"/>
    <property type="match status" value="1"/>
</dbReference>
<dbReference type="InterPro" id="IPR038008">
    <property type="entry name" value="Jag_KH"/>
</dbReference>
<dbReference type="EMBL" id="JACNJH010000254">
    <property type="protein sequence ID" value="MBC8363095.1"/>
    <property type="molecule type" value="Genomic_DNA"/>
</dbReference>
<evidence type="ECO:0000256" key="6">
    <source>
        <dbReference type="HAMAP-Rule" id="MF_00867"/>
    </source>
</evidence>
<dbReference type="GO" id="GO:0071555">
    <property type="term" value="P:cell wall organization"/>
    <property type="evidence" value="ECO:0007669"/>
    <property type="project" value="UniProtKB-KW"/>
</dbReference>
<feature type="region of interest" description="Disordered" evidence="7">
    <location>
        <begin position="56"/>
        <end position="79"/>
    </location>
</feature>
<evidence type="ECO:0000313" key="9">
    <source>
        <dbReference type="EMBL" id="MBC8363095.1"/>
    </source>
</evidence>
<feature type="region of interest" description="Jag_N domain" evidence="6">
    <location>
        <begin position="6"/>
        <end position="56"/>
    </location>
</feature>
<comment type="function">
    <text evidence="6">A probable RNA chaperone. Forms a complex with KhpA which binds to cellular RNA and controls its expression. Plays a role in peptidoglycan (PG) homeostasis and cell length regulation.</text>
</comment>
<dbReference type="GO" id="GO:0005737">
    <property type="term" value="C:cytoplasm"/>
    <property type="evidence" value="ECO:0007669"/>
    <property type="project" value="UniProtKB-SubCell"/>
</dbReference>
<reference evidence="9 10" key="1">
    <citation type="submission" date="2020-08" db="EMBL/GenBank/DDBJ databases">
        <title>Bridging the membrane lipid divide: bacteria of the FCB group superphylum have the potential to synthesize archaeal ether lipids.</title>
        <authorList>
            <person name="Villanueva L."/>
            <person name="Von Meijenfeldt F.A.B."/>
            <person name="Westbye A.B."/>
            <person name="Yadav S."/>
            <person name="Hopmans E.C."/>
            <person name="Dutilh B.E."/>
            <person name="Sinninghe Damste J.S."/>
        </authorList>
    </citation>
    <scope>NUCLEOTIDE SEQUENCE [LARGE SCALE GENOMIC DNA]</scope>
    <source>
        <strain evidence="9">NIOZ-UU30</strain>
    </source>
</reference>
<feature type="compositionally biased region" description="Basic and acidic residues" evidence="7">
    <location>
        <begin position="64"/>
        <end position="79"/>
    </location>
</feature>
<dbReference type="Proteomes" id="UP000603434">
    <property type="component" value="Unassembled WGS sequence"/>
</dbReference>
<evidence type="ECO:0000256" key="3">
    <source>
        <dbReference type="ARBA" id="ARBA00022960"/>
    </source>
</evidence>
<keyword evidence="1 6" id="KW-0963">Cytoplasm</keyword>
<dbReference type="PANTHER" id="PTHR35800">
    <property type="entry name" value="PROTEIN JAG"/>
    <property type="match status" value="1"/>
</dbReference>
<dbReference type="Pfam" id="PF01424">
    <property type="entry name" value="R3H"/>
    <property type="match status" value="1"/>
</dbReference>
<dbReference type="Gene3D" id="3.30.30.80">
    <property type="entry name" value="probable RNA-binding protein from clostridium symbiosum atcc 14940"/>
    <property type="match status" value="1"/>
</dbReference>
<dbReference type="SMART" id="SM01245">
    <property type="entry name" value="Jag_N"/>
    <property type="match status" value="1"/>
</dbReference>
<dbReference type="PROSITE" id="PS51061">
    <property type="entry name" value="R3H"/>
    <property type="match status" value="1"/>
</dbReference>
<comment type="similarity">
    <text evidence="6">Belongs to the KhpB RNA-binding protein family.</text>
</comment>
<dbReference type="InterPro" id="IPR038247">
    <property type="entry name" value="Jag_N_dom_sf"/>
</dbReference>
<comment type="subcellular location">
    <subcellularLocation>
        <location evidence="6">Cytoplasm</location>
    </subcellularLocation>
</comment>
<evidence type="ECO:0000256" key="7">
    <source>
        <dbReference type="SAM" id="MobiDB-lite"/>
    </source>
</evidence>
<evidence type="ECO:0000256" key="1">
    <source>
        <dbReference type="ARBA" id="ARBA00022490"/>
    </source>
</evidence>
<dbReference type="Pfam" id="PF14804">
    <property type="entry name" value="Jag_N"/>
    <property type="match status" value="1"/>
</dbReference>
<dbReference type="InterPro" id="IPR039247">
    <property type="entry name" value="KhpB"/>
</dbReference>
<dbReference type="InterPro" id="IPR015946">
    <property type="entry name" value="KH_dom-like_a/b"/>
</dbReference>
<dbReference type="GO" id="GO:0009252">
    <property type="term" value="P:peptidoglycan biosynthetic process"/>
    <property type="evidence" value="ECO:0007669"/>
    <property type="project" value="UniProtKB-UniRule"/>
</dbReference>
<gene>
    <name evidence="6" type="primary">khpB</name>
    <name evidence="6" type="synonym">eloR</name>
    <name evidence="9" type="ORF">H8E23_17055</name>
</gene>
<sequence length="261" mass="29209">MSPCFEFEGKSVEKAVKKACDELNMPKEELQHDIISYGSTGIFGLVGSRKARIRVTVPEPPPEPESKSGEKTKSSKPFREQAIEVSETLKTIETHECELCFVSDDPKTVGIDALQRIVDLITADAKIQAGAEGGRIVFNIKGGNSAVLIGKRGQTLEAVQYLVEKIINKRREERIHVQVDVEGYMQNRRANLQKLAERLAEKAQMTGKPAKIGQMNAYDRRIVHLALKDNSAVRTQSMGEGYLRKLVIFPKKTSFRKKRPD</sequence>
<dbReference type="InterPro" id="IPR034079">
    <property type="entry name" value="R3H_KhpB"/>
</dbReference>
<dbReference type="InterPro" id="IPR032782">
    <property type="entry name" value="KhpB_N"/>
</dbReference>
<dbReference type="PANTHER" id="PTHR35800:SF1">
    <property type="entry name" value="RNA-BINDING PROTEIN KHPB"/>
    <property type="match status" value="1"/>
</dbReference>